<evidence type="ECO:0000259" key="4">
    <source>
        <dbReference type="Pfam" id="PF00881"/>
    </source>
</evidence>
<comment type="caution">
    <text evidence="5">The sequence shown here is derived from an EMBL/GenBank/DDBJ whole genome shotgun (WGS) entry which is preliminary data.</text>
</comment>
<dbReference type="InterPro" id="IPR029479">
    <property type="entry name" value="Nitroreductase"/>
</dbReference>
<dbReference type="GO" id="GO:0016491">
    <property type="term" value="F:oxidoreductase activity"/>
    <property type="evidence" value="ECO:0007669"/>
    <property type="project" value="UniProtKB-KW"/>
</dbReference>
<dbReference type="PANTHER" id="PTHR43673:SF10">
    <property type="entry name" value="NADH DEHYDROGENASE_NAD(P)H NITROREDUCTASE XCC3605-RELATED"/>
    <property type="match status" value="1"/>
</dbReference>
<dbReference type="Gene3D" id="3.40.109.10">
    <property type="entry name" value="NADH Oxidase"/>
    <property type="match status" value="1"/>
</dbReference>
<feature type="domain" description="Nitroreductase" evidence="4">
    <location>
        <begin position="12"/>
        <end position="197"/>
    </location>
</feature>
<dbReference type="EMBL" id="VSSQ01005840">
    <property type="protein sequence ID" value="MPM30622.1"/>
    <property type="molecule type" value="Genomic_DNA"/>
</dbReference>
<name>A0A644YPR8_9ZZZZ</name>
<reference evidence="5" key="1">
    <citation type="submission" date="2019-08" db="EMBL/GenBank/DDBJ databases">
        <authorList>
            <person name="Kucharzyk K."/>
            <person name="Murdoch R.W."/>
            <person name="Higgins S."/>
            <person name="Loffler F."/>
        </authorList>
    </citation>
    <scope>NUCLEOTIDE SEQUENCE</scope>
</reference>
<protein>
    <submittedName>
        <fullName evidence="5">Putative NAD(P)H nitroreductase YfkO</fullName>
        <ecNumber evidence="5">1.-.-.-</ecNumber>
    </submittedName>
</protein>
<dbReference type="InterPro" id="IPR033878">
    <property type="entry name" value="NfsB-like"/>
</dbReference>
<organism evidence="5">
    <name type="scientific">bioreactor metagenome</name>
    <dbReference type="NCBI Taxonomy" id="1076179"/>
    <lineage>
        <taxon>unclassified sequences</taxon>
        <taxon>metagenomes</taxon>
        <taxon>ecological metagenomes</taxon>
    </lineage>
</organism>
<dbReference type="CDD" id="cd02149">
    <property type="entry name" value="NfsB-like"/>
    <property type="match status" value="1"/>
</dbReference>
<dbReference type="SUPFAM" id="SSF55469">
    <property type="entry name" value="FMN-dependent nitroreductase-like"/>
    <property type="match status" value="1"/>
</dbReference>
<dbReference type="AlphaFoldDB" id="A0A644YPR8"/>
<evidence type="ECO:0000256" key="3">
    <source>
        <dbReference type="ARBA" id="ARBA00023002"/>
    </source>
</evidence>
<dbReference type="Pfam" id="PF00881">
    <property type="entry name" value="Nitroreductase"/>
    <property type="match status" value="1"/>
</dbReference>
<keyword evidence="2" id="KW-0521">NADP</keyword>
<dbReference type="EC" id="1.-.-.-" evidence="5"/>
<sequence>MKNDEILRALNYRYACKSFDSNKKINDEDLKLILESGRLSPSSIGIEPWEFLVISNDELKNELANFAPGGKKQIPTCSHLVLLLNRNANDLKADSEYLNELFNEDKHLPKEVSELLLKMIKDVNDNRFKNDEKEINHYSREQTYIALGTMLTTSALLKVDSCVIGGYNAEAVTKLLSDRNILDTNHFNISCMLALGYRNENPAPKTRRTFEEVVKFIK</sequence>
<evidence type="ECO:0000313" key="5">
    <source>
        <dbReference type="EMBL" id="MPM30622.1"/>
    </source>
</evidence>
<keyword evidence="3 5" id="KW-0560">Oxidoreductase</keyword>
<dbReference type="InterPro" id="IPR000415">
    <property type="entry name" value="Nitroreductase-like"/>
</dbReference>
<dbReference type="PANTHER" id="PTHR43673">
    <property type="entry name" value="NAD(P)H NITROREDUCTASE YDGI-RELATED"/>
    <property type="match status" value="1"/>
</dbReference>
<evidence type="ECO:0000256" key="1">
    <source>
        <dbReference type="ARBA" id="ARBA00007118"/>
    </source>
</evidence>
<gene>
    <name evidence="5" type="primary">yfkO_6</name>
    <name evidence="5" type="ORF">SDC9_77172</name>
</gene>
<proteinExistence type="inferred from homology"/>
<evidence type="ECO:0000256" key="2">
    <source>
        <dbReference type="ARBA" id="ARBA00022857"/>
    </source>
</evidence>
<accession>A0A644YPR8</accession>
<comment type="similarity">
    <text evidence="1">Belongs to the nitroreductase family.</text>
</comment>